<feature type="binding site" evidence="5">
    <location>
        <begin position="95"/>
        <end position="98"/>
    </location>
    <ligand>
        <name>FAD</name>
        <dbReference type="ChEBI" id="CHEBI:57692"/>
    </ligand>
</feature>
<evidence type="ECO:0000259" key="8">
    <source>
        <dbReference type="PROSITE" id="PS00624"/>
    </source>
</evidence>
<keyword evidence="10" id="KW-1185">Reference proteome</keyword>
<comment type="caution">
    <text evidence="9">The sequence shown here is derived from an EMBL/GenBank/DDBJ whole genome shotgun (WGS) entry which is preliminary data.</text>
</comment>
<dbReference type="PROSITE" id="PS00623">
    <property type="entry name" value="GMC_OXRED_1"/>
    <property type="match status" value="1"/>
</dbReference>
<reference evidence="9 10" key="1">
    <citation type="submission" date="2019-02" db="EMBL/GenBank/DDBJ databases">
        <title>Sequencing the genomes of 1000 actinobacteria strains.</title>
        <authorList>
            <person name="Klenk H.-P."/>
        </authorList>
    </citation>
    <scope>NUCLEOTIDE SEQUENCE [LARGE SCALE GENOMIC DNA]</scope>
    <source>
        <strain evidence="9 10">DSM 45779</strain>
    </source>
</reference>
<name>A0A4Q7V217_PSEST</name>
<evidence type="ECO:0000256" key="5">
    <source>
        <dbReference type="PIRSR" id="PIRSR000137-2"/>
    </source>
</evidence>
<comment type="cofactor">
    <cofactor evidence="1 5">
        <name>FAD</name>
        <dbReference type="ChEBI" id="CHEBI:57692"/>
    </cofactor>
</comment>
<sequence length="553" mass="59979">MTDAEYDFIIVGGGSAGSVLANRLSADPRTRVLVLEAGRPDYWWDLAVHLPIAMGFPVGSPSHDWCYETEPEPHMHDRRLRQPRGKVLGGSSSINGMVYQRGNPDDFDRWAAAEGMSGWDAAHCLPYFRKLENCRDEPGGTTRGRSGPHRLERTPANGPLFAAFFQAARQAGHPVVPDVNDVPQEGFARLDQAVHHGRRVSAADAYLRPVRRRTNLEVRCRTLVTGLTTTGTRVDGVRYLDHDGTPVRVRSREVVLCGGAINTPQVLQLSGIGDAALLESLGIRVTTHLPGVGQELQDHLAVHMQHACAVPVSEAPAKSRRNWPKIVSQSLLLGSGPGAHNPLQAGGFARSRADEPSPDLMFMFAPIAMASEENALGKRDHGYQLHVGVMRSAARGSVTIGSTDPRRYPAIRLNYLSAPDDRRRWLAAVHGARELCAQPAFAPYDAGEVLPGPGVETDDQIMDWVRRTAQTGLHPACSARMGLDDRAVVDPRDMRVHGVDGLRVVDASVMPSITNANTYAPVMMIAERAADMILGDTALAPEPWGAGVAVAER</sequence>
<keyword evidence="3 6" id="KW-0285">Flavoprotein</keyword>
<gene>
    <name evidence="9" type="ORF">EV383_4311</name>
</gene>
<evidence type="ECO:0000313" key="10">
    <source>
        <dbReference type="Proteomes" id="UP000291591"/>
    </source>
</evidence>
<evidence type="ECO:0000256" key="2">
    <source>
        <dbReference type="ARBA" id="ARBA00010790"/>
    </source>
</evidence>
<dbReference type="GO" id="GO:0050660">
    <property type="term" value="F:flavin adenine dinucleotide binding"/>
    <property type="evidence" value="ECO:0007669"/>
    <property type="project" value="InterPro"/>
</dbReference>
<feature type="domain" description="Glucose-methanol-choline oxidoreductase N-terminal" evidence="8">
    <location>
        <begin position="259"/>
        <end position="273"/>
    </location>
</feature>
<dbReference type="PIRSF" id="PIRSF000137">
    <property type="entry name" value="Alcohol_oxidase"/>
    <property type="match status" value="1"/>
</dbReference>
<dbReference type="Pfam" id="PF05199">
    <property type="entry name" value="GMC_oxred_C"/>
    <property type="match status" value="1"/>
</dbReference>
<comment type="similarity">
    <text evidence="2 6">Belongs to the GMC oxidoreductase family.</text>
</comment>
<dbReference type="SUPFAM" id="SSF51905">
    <property type="entry name" value="FAD/NAD(P)-binding domain"/>
    <property type="match status" value="1"/>
</dbReference>
<proteinExistence type="inferred from homology"/>
<evidence type="ECO:0000256" key="1">
    <source>
        <dbReference type="ARBA" id="ARBA00001974"/>
    </source>
</evidence>
<dbReference type="InterPro" id="IPR000172">
    <property type="entry name" value="GMC_OxRdtase_N"/>
</dbReference>
<feature type="domain" description="Glucose-methanol-choline oxidoreductase N-terminal" evidence="7">
    <location>
        <begin position="85"/>
        <end position="108"/>
    </location>
</feature>
<organism evidence="9 10">
    <name type="scientific">Pseudonocardia sediminis</name>
    <dbReference type="NCBI Taxonomy" id="1397368"/>
    <lineage>
        <taxon>Bacteria</taxon>
        <taxon>Bacillati</taxon>
        <taxon>Actinomycetota</taxon>
        <taxon>Actinomycetes</taxon>
        <taxon>Pseudonocardiales</taxon>
        <taxon>Pseudonocardiaceae</taxon>
        <taxon>Pseudonocardia</taxon>
    </lineage>
</organism>
<dbReference type="PROSITE" id="PS00624">
    <property type="entry name" value="GMC_OXRED_2"/>
    <property type="match status" value="1"/>
</dbReference>
<dbReference type="InterPro" id="IPR007867">
    <property type="entry name" value="GMC_OxRtase_C"/>
</dbReference>
<dbReference type="Gene3D" id="3.30.560.10">
    <property type="entry name" value="Glucose Oxidase, domain 3"/>
    <property type="match status" value="1"/>
</dbReference>
<evidence type="ECO:0000256" key="3">
    <source>
        <dbReference type="ARBA" id="ARBA00022630"/>
    </source>
</evidence>
<dbReference type="Gene3D" id="3.50.50.60">
    <property type="entry name" value="FAD/NAD(P)-binding domain"/>
    <property type="match status" value="1"/>
</dbReference>
<evidence type="ECO:0000259" key="7">
    <source>
        <dbReference type="PROSITE" id="PS00623"/>
    </source>
</evidence>
<keyword evidence="4 5" id="KW-0274">FAD</keyword>
<dbReference type="GO" id="GO:0016614">
    <property type="term" value="F:oxidoreductase activity, acting on CH-OH group of donors"/>
    <property type="evidence" value="ECO:0007669"/>
    <property type="project" value="InterPro"/>
</dbReference>
<dbReference type="InterPro" id="IPR036188">
    <property type="entry name" value="FAD/NAD-bd_sf"/>
</dbReference>
<protein>
    <submittedName>
        <fullName evidence="9">Choline dehydrogenase</fullName>
    </submittedName>
</protein>
<dbReference type="OrthoDB" id="3659813at2"/>
<dbReference type="EMBL" id="SHKL01000001">
    <property type="protein sequence ID" value="RZT87391.1"/>
    <property type="molecule type" value="Genomic_DNA"/>
</dbReference>
<dbReference type="NCBIfam" id="NF002550">
    <property type="entry name" value="PRK02106.1"/>
    <property type="match status" value="1"/>
</dbReference>
<dbReference type="Proteomes" id="UP000291591">
    <property type="component" value="Unassembled WGS sequence"/>
</dbReference>
<dbReference type="PANTHER" id="PTHR11552:SF147">
    <property type="entry name" value="CHOLINE DEHYDROGENASE, MITOCHONDRIAL"/>
    <property type="match status" value="1"/>
</dbReference>
<dbReference type="PANTHER" id="PTHR11552">
    <property type="entry name" value="GLUCOSE-METHANOL-CHOLINE GMC OXIDOREDUCTASE"/>
    <property type="match status" value="1"/>
</dbReference>
<evidence type="ECO:0000256" key="6">
    <source>
        <dbReference type="RuleBase" id="RU003968"/>
    </source>
</evidence>
<evidence type="ECO:0000256" key="4">
    <source>
        <dbReference type="ARBA" id="ARBA00022827"/>
    </source>
</evidence>
<dbReference type="InterPro" id="IPR012132">
    <property type="entry name" value="GMC_OxRdtase"/>
</dbReference>
<feature type="binding site" evidence="5">
    <location>
        <position position="224"/>
    </location>
    <ligand>
        <name>FAD</name>
        <dbReference type="ChEBI" id="CHEBI:57692"/>
    </ligand>
</feature>
<dbReference type="AlphaFoldDB" id="A0A4Q7V217"/>
<accession>A0A4Q7V217</accession>
<feature type="binding site" evidence="5">
    <location>
        <position position="87"/>
    </location>
    <ligand>
        <name>FAD</name>
        <dbReference type="ChEBI" id="CHEBI:57692"/>
    </ligand>
</feature>
<evidence type="ECO:0000313" key="9">
    <source>
        <dbReference type="EMBL" id="RZT87391.1"/>
    </source>
</evidence>
<dbReference type="SUPFAM" id="SSF54373">
    <property type="entry name" value="FAD-linked reductases, C-terminal domain"/>
    <property type="match status" value="1"/>
</dbReference>
<dbReference type="RefSeq" id="WP_130291552.1">
    <property type="nucleotide sequence ID" value="NZ_SHKL01000001.1"/>
</dbReference>
<dbReference type="Pfam" id="PF00732">
    <property type="entry name" value="GMC_oxred_N"/>
    <property type="match status" value="1"/>
</dbReference>